<dbReference type="GO" id="GO:0003700">
    <property type="term" value="F:DNA-binding transcription factor activity"/>
    <property type="evidence" value="ECO:0007669"/>
    <property type="project" value="TreeGrafter"/>
</dbReference>
<dbReference type="Pfam" id="PF21943">
    <property type="entry name" value="TetR_C_46"/>
    <property type="match status" value="1"/>
</dbReference>
<dbReference type="AlphaFoldDB" id="A0AB73LPD1"/>
<dbReference type="PRINTS" id="PR00455">
    <property type="entry name" value="HTHTETR"/>
</dbReference>
<sequence length="198" mass="22327">MSTTPRTRLSVAARRDELLRVGSVLFATRPYDEVWIEHVAQEAGVSSALIYHYFGNKKTFVGEIVRRDSESFLRAITVDTALPPYEQFLTSLDAYLDHIEQHPHAYIAMTRGLASTDPEVREILDSNRAVVTEHTLKRIVSGTPTPAQRMIARAWVVYIVDMCMAWLFDSIVDRAELRDLLIRSYDALSGVITDIGSA</sequence>
<feature type="DNA-binding region" description="H-T-H motif" evidence="4">
    <location>
        <begin position="35"/>
        <end position="54"/>
    </location>
</feature>
<evidence type="ECO:0000313" key="9">
    <source>
        <dbReference type="Proteomes" id="UP000317728"/>
    </source>
</evidence>
<dbReference type="PANTHER" id="PTHR30055:SF174">
    <property type="entry name" value="TRANSCRIPTIONAL REGULATORY PROTEIN (PROBABLY TETR-FAMILY)-RELATED"/>
    <property type="match status" value="1"/>
</dbReference>
<organism evidence="6 8">
    <name type="scientific">Mycobacteroides chelonae</name>
    <name type="common">Mycobacterium chelonae</name>
    <dbReference type="NCBI Taxonomy" id="1774"/>
    <lineage>
        <taxon>Bacteria</taxon>
        <taxon>Bacillati</taxon>
        <taxon>Actinomycetota</taxon>
        <taxon>Actinomycetes</taxon>
        <taxon>Mycobacteriales</taxon>
        <taxon>Mycobacteriaceae</taxon>
        <taxon>Mycobacteroides</taxon>
    </lineage>
</organism>
<reference evidence="6 8" key="1">
    <citation type="submission" date="2016-10" db="EMBL/GenBank/DDBJ databases">
        <title>Evaluation of Human, Animal and Environmental Mycobacterium chelonae Isolates by Core Genome Phylogenomic Analysis, Targeted Gene Comparison, and Anti-microbial Susceptibility Patterns: A Tale of Mistaken Identities.</title>
        <authorList>
            <person name="Fogelson S.B."/>
            <person name="Camus A.C."/>
            <person name="Lorenz W."/>
            <person name="Vasireddy R."/>
            <person name="Vasireddy S."/>
            <person name="Smith T."/>
            <person name="Brown-Elliott B.A."/>
            <person name="Wallace R.J.Jr."/>
            <person name="Hasan N.A."/>
            <person name="Reischl U."/>
            <person name="Sanchez S."/>
        </authorList>
    </citation>
    <scope>NUCLEOTIDE SEQUENCE [LARGE SCALE GENOMIC DNA]</scope>
    <source>
        <strain evidence="6 8">42895</strain>
    </source>
</reference>
<dbReference type="PANTHER" id="PTHR30055">
    <property type="entry name" value="HTH-TYPE TRANSCRIPTIONAL REGULATOR RUTR"/>
    <property type="match status" value="1"/>
</dbReference>
<dbReference type="Gene3D" id="1.10.357.10">
    <property type="entry name" value="Tetracycline Repressor, domain 2"/>
    <property type="match status" value="1"/>
</dbReference>
<evidence type="ECO:0000313" key="8">
    <source>
        <dbReference type="Proteomes" id="UP000180113"/>
    </source>
</evidence>
<protein>
    <submittedName>
        <fullName evidence="7">TetR/AcrR family transcriptional regulator</fullName>
    </submittedName>
</protein>
<evidence type="ECO:0000256" key="2">
    <source>
        <dbReference type="ARBA" id="ARBA00023125"/>
    </source>
</evidence>
<dbReference type="Proteomes" id="UP000317728">
    <property type="component" value="Chromosome"/>
</dbReference>
<keyword evidence="1" id="KW-0805">Transcription regulation</keyword>
<accession>A0AB73LPD1</accession>
<dbReference type="SUPFAM" id="SSF46689">
    <property type="entry name" value="Homeodomain-like"/>
    <property type="match status" value="1"/>
</dbReference>
<dbReference type="Proteomes" id="UP000180113">
    <property type="component" value="Unassembled WGS sequence"/>
</dbReference>
<dbReference type="InterPro" id="IPR001647">
    <property type="entry name" value="HTH_TetR"/>
</dbReference>
<keyword evidence="2 4" id="KW-0238">DNA-binding</keyword>
<keyword evidence="3" id="KW-0804">Transcription</keyword>
<proteinExistence type="predicted"/>
<reference evidence="7 9" key="2">
    <citation type="submission" date="2019-06" db="EMBL/GenBank/DDBJ databases">
        <title>Whole geneome sequnce of Mycobacteroides chelonae M77 isolated from bovine milk from Meghalaya, India.</title>
        <authorList>
            <person name="Vise E."/>
            <person name="Das S."/>
            <person name="Garg A."/>
            <person name="Ghatak S."/>
            <person name="Shakuntala I."/>
            <person name="Milton A.A.P."/>
            <person name="Karam A."/>
            <person name="Sanjukta R."/>
            <person name="Puro K."/>
            <person name="Sen A."/>
        </authorList>
    </citation>
    <scope>NUCLEOTIDE SEQUENCE [LARGE SCALE GENOMIC DNA]</scope>
    <source>
        <strain evidence="7 9">M77</strain>
    </source>
</reference>
<evidence type="ECO:0000313" key="7">
    <source>
        <dbReference type="EMBL" id="QDF73106.1"/>
    </source>
</evidence>
<dbReference type="InterPro" id="IPR054129">
    <property type="entry name" value="DesT_TetR_C"/>
</dbReference>
<evidence type="ECO:0000256" key="4">
    <source>
        <dbReference type="PROSITE-ProRule" id="PRU00335"/>
    </source>
</evidence>
<dbReference type="EMBL" id="MLHW01000009">
    <property type="protein sequence ID" value="OHT52157.1"/>
    <property type="molecule type" value="Genomic_DNA"/>
</dbReference>
<feature type="domain" description="HTH tetR-type" evidence="5">
    <location>
        <begin position="12"/>
        <end position="72"/>
    </location>
</feature>
<dbReference type="InterPro" id="IPR009057">
    <property type="entry name" value="Homeodomain-like_sf"/>
</dbReference>
<dbReference type="EMBL" id="CP041150">
    <property type="protein sequence ID" value="QDF73106.1"/>
    <property type="molecule type" value="Genomic_DNA"/>
</dbReference>
<dbReference type="GO" id="GO:0000976">
    <property type="term" value="F:transcription cis-regulatory region binding"/>
    <property type="evidence" value="ECO:0007669"/>
    <property type="project" value="TreeGrafter"/>
</dbReference>
<evidence type="ECO:0000259" key="5">
    <source>
        <dbReference type="PROSITE" id="PS50977"/>
    </source>
</evidence>
<dbReference type="PROSITE" id="PS50977">
    <property type="entry name" value="HTH_TETR_2"/>
    <property type="match status" value="1"/>
</dbReference>
<evidence type="ECO:0000256" key="3">
    <source>
        <dbReference type="ARBA" id="ARBA00023163"/>
    </source>
</evidence>
<dbReference type="InterPro" id="IPR036271">
    <property type="entry name" value="Tet_transcr_reg_TetR-rel_C_sf"/>
</dbReference>
<evidence type="ECO:0000256" key="1">
    <source>
        <dbReference type="ARBA" id="ARBA00023015"/>
    </source>
</evidence>
<dbReference type="Pfam" id="PF00440">
    <property type="entry name" value="TetR_N"/>
    <property type="match status" value="1"/>
</dbReference>
<dbReference type="RefSeq" id="WP_044105573.1">
    <property type="nucleotide sequence ID" value="NZ_CP050223.1"/>
</dbReference>
<dbReference type="SUPFAM" id="SSF48498">
    <property type="entry name" value="Tetracyclin repressor-like, C-terminal domain"/>
    <property type="match status" value="1"/>
</dbReference>
<name>A0AB73LPD1_MYCCH</name>
<evidence type="ECO:0000313" key="6">
    <source>
        <dbReference type="EMBL" id="OHT52157.1"/>
    </source>
</evidence>
<gene>
    <name evidence="6" type="ORF">BKG62_15315</name>
    <name evidence="7" type="ORF">FJK96_25020</name>
</gene>
<dbReference type="InterPro" id="IPR050109">
    <property type="entry name" value="HTH-type_TetR-like_transc_reg"/>
</dbReference>